<proteinExistence type="predicted"/>
<dbReference type="Proteomes" id="UP000003635">
    <property type="component" value="Unassembled WGS sequence"/>
</dbReference>
<dbReference type="AlphaFoldDB" id="Q2CAY4"/>
<dbReference type="EMBL" id="AAOT01000045">
    <property type="protein sequence ID" value="EAR49841.1"/>
    <property type="molecule type" value="Genomic_DNA"/>
</dbReference>
<reference evidence="1 2" key="1">
    <citation type="journal article" date="2010" name="J. Bacteriol.">
        <title>Genome sequences of Oceanicola granulosus HTCC2516(T) and Oceanicola batsensis HTCC2597(TDelta).</title>
        <authorList>
            <person name="Thrash J.C."/>
            <person name="Cho J.C."/>
            <person name="Vergin K.L."/>
            <person name="Giovannoni S.J."/>
        </authorList>
    </citation>
    <scope>NUCLEOTIDE SEQUENCE [LARGE SCALE GENOMIC DNA]</scope>
    <source>
        <strain evidence="2">ATCC BAA-861 / DSM 15982 / KCTC 12143 / HTCC2516</strain>
    </source>
</reference>
<evidence type="ECO:0000313" key="2">
    <source>
        <dbReference type="Proteomes" id="UP000003635"/>
    </source>
</evidence>
<dbReference type="HOGENOM" id="CLU_122349_0_0_5"/>
<organism evidence="1 2">
    <name type="scientific">Oceanicola granulosus (strain ATCC BAA-861 / DSM 15982 / KCTC 12143 / HTCC2516)</name>
    <dbReference type="NCBI Taxonomy" id="314256"/>
    <lineage>
        <taxon>Bacteria</taxon>
        <taxon>Pseudomonadati</taxon>
        <taxon>Pseudomonadota</taxon>
        <taxon>Alphaproteobacteria</taxon>
        <taxon>Rhodobacterales</taxon>
        <taxon>Roseobacteraceae</taxon>
        <taxon>Oceanicola</taxon>
    </lineage>
</organism>
<dbReference type="eggNOG" id="ENOG5030DWD">
    <property type="taxonomic scope" value="Bacteria"/>
</dbReference>
<protein>
    <submittedName>
        <fullName evidence="1">Uncharacterized protein</fullName>
    </submittedName>
</protein>
<accession>Q2CAY4</accession>
<evidence type="ECO:0000313" key="1">
    <source>
        <dbReference type="EMBL" id="EAR49841.1"/>
    </source>
</evidence>
<keyword evidence="2" id="KW-1185">Reference proteome</keyword>
<comment type="caution">
    <text evidence="1">The sequence shown here is derived from an EMBL/GenBank/DDBJ whole genome shotgun (WGS) entry which is preliminary data.</text>
</comment>
<sequence>MRLWVLAGALLVAGGEAGAQGLESYRFKWIGANGYRLAGGMAFDPAAAGDDGLIREDAVECFFIEGYRHDRPLGRWGLAALREETTFYLEFDPRTRRFSLPSEEAPVTQGWNMDGVGDNCGAGGFGFNVGNYAQDICLDNRLIADSQIDPWTELRAVPDPGLAMPDDACRGPVLMMKR</sequence>
<name>Q2CAY4_OCEGH</name>
<gene>
    <name evidence="1" type="ORF">OG2516_06037</name>
</gene>